<gene>
    <name evidence="14" type="ORF">A946_02260</name>
    <name evidence="15" type="ORF">kam1_2007</name>
</gene>
<keyword evidence="7 10" id="KW-0786">Thiamine pyrophosphate</keyword>
<dbReference type="EMBL" id="CP037899">
    <property type="protein sequence ID" value="QDQ43217.1"/>
    <property type="molecule type" value="Genomic_DNA"/>
</dbReference>
<dbReference type="SUPFAM" id="SSF52518">
    <property type="entry name" value="Thiamin diphosphate-binding fold (THDP-binding)"/>
    <property type="match status" value="2"/>
</dbReference>
<dbReference type="CDD" id="cd02005">
    <property type="entry name" value="TPP_PDC_IPDC"/>
    <property type="match status" value="1"/>
</dbReference>
<dbReference type="EMBL" id="JQNX01000002">
    <property type="protein sequence ID" value="KIE58908.1"/>
    <property type="molecule type" value="Genomic_DNA"/>
</dbReference>
<keyword evidence="4 9" id="KW-0479">Metal-binding</keyword>
<dbReference type="PANTHER" id="PTHR43452">
    <property type="entry name" value="PYRUVATE DECARBOXYLASE"/>
    <property type="match status" value="1"/>
</dbReference>
<dbReference type="PIRSF" id="PIRSF036565">
    <property type="entry name" value="Pyruvt_ip_decrb"/>
    <property type="match status" value="1"/>
</dbReference>
<comment type="cofactor">
    <cofactor evidence="1">
        <name>a metal cation</name>
        <dbReference type="ChEBI" id="CHEBI:25213"/>
    </cofactor>
</comment>
<evidence type="ECO:0000259" key="12">
    <source>
        <dbReference type="Pfam" id="PF02775"/>
    </source>
</evidence>
<dbReference type="InterPro" id="IPR012110">
    <property type="entry name" value="PDC/IPDC-like"/>
</dbReference>
<sequence length="539" mass="59470">MTTTQYLARQLLAHKVLHVFGVPGDYSLKILDTFIKEGLQIINTCDEQGAGFAADAYARLNGLSAVCITYCVGGLKVTNPIAEAYAEKSPVLVISGAPGISERKKDPLLHHKVKDFNTQLKVFEALTVYAAILENPRDIGEQILKAIWLALQYKRPAYLEIPRDMATAEIAMPDEVSISGDFHSDPKALEEALTEAKQMIEAATQPLILADVEIQRFGLQKELEQLTEATGIPVSATLLGKSVIAETHPHYIGVYEGATGSEEVCAFFEKSDCLILLGVFMTDITLGSTRSVLDMGKCIYATSEKLMIRHHTFEDVRFEDFVRGLLSLNIRKTLPQNLPHPSIPSIDRIDENQSVSVNSFFTIVNTFLSSQTVVIADVGESLFGSIDLVIHESTEFISPAYYASVGFSIPAAIGAALAKPHLIPFVICGDGAFQMTGIELSTTCRYKLHPIILLLNNSGYSTERIFLDGPFNDLMNWNYSKITELLGCGKSCVVKTNRELKKAIERAIETRDSFWLIEVVIDAADRSKALRRMAQRIMP</sequence>
<dbReference type="PROSITE" id="PS00187">
    <property type="entry name" value="TPP_ENZYMES"/>
    <property type="match status" value="1"/>
</dbReference>
<dbReference type="EC" id="4.1.1.74" evidence="15"/>
<feature type="domain" description="Thiamine pyrophosphate enzyme central" evidence="11">
    <location>
        <begin position="194"/>
        <end position="302"/>
    </location>
</feature>
<dbReference type="Gene3D" id="3.40.50.1220">
    <property type="entry name" value="TPP-binding domain"/>
    <property type="match status" value="1"/>
</dbReference>
<reference evidence="17" key="3">
    <citation type="submission" date="2019-03" db="EMBL/GenBank/DDBJ databases">
        <title>Complete genome of Methylacidiphilum kamchatkense Kam1.</title>
        <authorList>
            <person name="Kruse T."/>
            <person name="Murarilal Ratnadevi C."/>
            <person name="Erikstad H.-A."/>
            <person name="Birkeland N.-K."/>
        </authorList>
    </citation>
    <scope>NUCLEOTIDE SEQUENCE [LARGE SCALE GENOMIC DNA]</scope>
    <source>
        <strain evidence="17">kam1</strain>
    </source>
</reference>
<feature type="binding site" evidence="9">
    <location>
        <position position="457"/>
    </location>
    <ligand>
        <name>Mg(2+)</name>
        <dbReference type="ChEBI" id="CHEBI:18420"/>
    </ligand>
</feature>
<dbReference type="AlphaFoldDB" id="A0A0C1USY5"/>
<evidence type="ECO:0000256" key="7">
    <source>
        <dbReference type="ARBA" id="ARBA00023052"/>
    </source>
</evidence>
<keyword evidence="5" id="KW-0210">Decarboxylase</keyword>
<dbReference type="FunFam" id="3.40.50.970:FF:000024">
    <property type="entry name" value="Pyruvate decarboxylase isozyme"/>
    <property type="match status" value="1"/>
</dbReference>
<evidence type="ECO:0000256" key="10">
    <source>
        <dbReference type="RuleBase" id="RU362132"/>
    </source>
</evidence>
<comment type="similarity">
    <text evidence="3 10">Belongs to the TPP enzyme family.</text>
</comment>
<dbReference type="GO" id="GO:0000287">
    <property type="term" value="F:magnesium ion binding"/>
    <property type="evidence" value="ECO:0007669"/>
    <property type="project" value="InterPro"/>
</dbReference>
<dbReference type="InterPro" id="IPR012001">
    <property type="entry name" value="Thiamin_PyroP_enz_TPP-bd_dom"/>
</dbReference>
<dbReference type="SUPFAM" id="SSF52467">
    <property type="entry name" value="DHS-like NAD/FAD-binding domain"/>
    <property type="match status" value="1"/>
</dbReference>
<reference evidence="15" key="2">
    <citation type="journal article" date="2019" name="BMC Genomics">
        <title>Complete genome sequence analysis of the thermoacidophilic verrucomicrobial methanotroph 'Candidatus Methylacidiphilum kamchatkense' strain Kam1 and comparison with its closest relatives.</title>
        <authorList>
            <person name="Kruse T."/>
            <person name="Ratnadevi C.M."/>
            <person name="Erikstad H.A."/>
            <person name="Birkeland N.K."/>
        </authorList>
    </citation>
    <scope>NUCLEOTIDE SEQUENCE</scope>
    <source>
        <strain evidence="15">Kam1</strain>
    </source>
</reference>
<dbReference type="GO" id="GO:0005829">
    <property type="term" value="C:cytosol"/>
    <property type="evidence" value="ECO:0007669"/>
    <property type="project" value="TreeGrafter"/>
</dbReference>
<accession>A0A0C1USY5</accession>
<feature type="domain" description="Thiamine pyrophosphate enzyme TPP-binding" evidence="12">
    <location>
        <begin position="390"/>
        <end position="519"/>
    </location>
</feature>
<dbReference type="GO" id="GO:0004737">
    <property type="term" value="F:pyruvate decarboxylase activity"/>
    <property type="evidence" value="ECO:0007669"/>
    <property type="project" value="TreeGrafter"/>
</dbReference>
<dbReference type="Pfam" id="PF02776">
    <property type="entry name" value="TPP_enzyme_N"/>
    <property type="match status" value="1"/>
</dbReference>
<feature type="binding site" evidence="9">
    <location>
        <position position="459"/>
    </location>
    <ligand>
        <name>Mg(2+)</name>
        <dbReference type="ChEBI" id="CHEBI:18420"/>
    </ligand>
</feature>
<dbReference type="Proteomes" id="UP000315925">
    <property type="component" value="Chromosome"/>
</dbReference>
<dbReference type="STRING" id="1202785.A946_02260"/>
<evidence type="ECO:0000313" key="17">
    <source>
        <dbReference type="Proteomes" id="UP000315925"/>
    </source>
</evidence>
<evidence type="ECO:0000313" key="15">
    <source>
        <dbReference type="EMBL" id="QDQ43217.1"/>
    </source>
</evidence>
<evidence type="ECO:0000256" key="9">
    <source>
        <dbReference type="PIRSR" id="PIRSR036565-2"/>
    </source>
</evidence>
<dbReference type="InterPro" id="IPR047214">
    <property type="entry name" value="TPP_PDC_IPDC"/>
</dbReference>
<dbReference type="InterPro" id="IPR000399">
    <property type="entry name" value="TPP-bd_CS"/>
</dbReference>
<feature type="binding site" evidence="9">
    <location>
        <position position="430"/>
    </location>
    <ligand>
        <name>Mg(2+)</name>
        <dbReference type="ChEBI" id="CHEBI:18420"/>
    </ligand>
</feature>
<organism evidence="15 17">
    <name type="scientific">Methylacidiphilum kamchatkense Kam1</name>
    <dbReference type="NCBI Taxonomy" id="1202785"/>
    <lineage>
        <taxon>Bacteria</taxon>
        <taxon>Pseudomonadati</taxon>
        <taxon>Verrucomicrobiota</taxon>
        <taxon>Methylacidiphilae</taxon>
        <taxon>Methylacidiphilales</taxon>
        <taxon>Methylacidiphilaceae</taxon>
        <taxon>Methylacidiphilum (ex Ratnadevi et al. 2023)</taxon>
    </lineage>
</organism>
<evidence type="ECO:0000259" key="11">
    <source>
        <dbReference type="Pfam" id="PF00205"/>
    </source>
</evidence>
<dbReference type="InterPro" id="IPR011766">
    <property type="entry name" value="TPP_enzyme_TPP-bd"/>
</dbReference>
<protein>
    <submittedName>
        <fullName evidence="15">Indolepyruvate decarboxylase</fullName>
        <ecNumber evidence="15">4.1.1.74</ecNumber>
    </submittedName>
    <submittedName>
        <fullName evidence="14">Preprotein translocase subunit Tim44</fullName>
    </submittedName>
</protein>
<dbReference type="InterPro" id="IPR012000">
    <property type="entry name" value="Thiamin_PyroP_enz_cen_dom"/>
</dbReference>
<proteinExistence type="inferred from homology"/>
<dbReference type="OrthoDB" id="4494979at2"/>
<dbReference type="GO" id="GO:0047434">
    <property type="term" value="F:indolepyruvate decarboxylase activity"/>
    <property type="evidence" value="ECO:0007669"/>
    <property type="project" value="UniProtKB-EC"/>
</dbReference>
<dbReference type="Pfam" id="PF00205">
    <property type="entry name" value="TPP_enzyme_M"/>
    <property type="match status" value="1"/>
</dbReference>
<comment type="cofactor">
    <cofactor evidence="2">
        <name>thiamine diphosphate</name>
        <dbReference type="ChEBI" id="CHEBI:58937"/>
    </cofactor>
</comment>
<evidence type="ECO:0000259" key="13">
    <source>
        <dbReference type="Pfam" id="PF02776"/>
    </source>
</evidence>
<dbReference type="Pfam" id="PF02775">
    <property type="entry name" value="TPP_enzyme_C"/>
    <property type="match status" value="1"/>
</dbReference>
<evidence type="ECO:0000313" key="16">
    <source>
        <dbReference type="Proteomes" id="UP000031594"/>
    </source>
</evidence>
<evidence type="ECO:0000256" key="8">
    <source>
        <dbReference type="ARBA" id="ARBA00023239"/>
    </source>
</evidence>
<comment type="cofactor">
    <cofactor evidence="9">
        <name>Mg(2+)</name>
        <dbReference type="ChEBI" id="CHEBI:18420"/>
    </cofactor>
    <text evidence="9">Binds 1 Mg(2+) per subunit.</text>
</comment>
<evidence type="ECO:0000256" key="4">
    <source>
        <dbReference type="ARBA" id="ARBA00022723"/>
    </source>
</evidence>
<dbReference type="KEGG" id="mkc:kam1_2007"/>
<dbReference type="GO" id="GO:0030976">
    <property type="term" value="F:thiamine pyrophosphate binding"/>
    <property type="evidence" value="ECO:0007669"/>
    <property type="project" value="InterPro"/>
</dbReference>
<evidence type="ECO:0000256" key="2">
    <source>
        <dbReference type="ARBA" id="ARBA00001964"/>
    </source>
</evidence>
<evidence type="ECO:0000256" key="3">
    <source>
        <dbReference type="ARBA" id="ARBA00007812"/>
    </source>
</evidence>
<dbReference type="CDD" id="cd07038">
    <property type="entry name" value="TPP_PYR_PDC_IPDC_like"/>
    <property type="match status" value="1"/>
</dbReference>
<dbReference type="Gene3D" id="3.40.50.970">
    <property type="match status" value="2"/>
</dbReference>
<feature type="domain" description="Thiamine pyrophosphate enzyme N-terminal TPP-binding" evidence="13">
    <location>
        <begin position="1"/>
        <end position="106"/>
    </location>
</feature>
<evidence type="ECO:0000256" key="1">
    <source>
        <dbReference type="ARBA" id="ARBA00001920"/>
    </source>
</evidence>
<evidence type="ECO:0000256" key="5">
    <source>
        <dbReference type="ARBA" id="ARBA00022793"/>
    </source>
</evidence>
<keyword evidence="8 15" id="KW-0456">Lyase</keyword>
<dbReference type="InterPro" id="IPR029061">
    <property type="entry name" value="THDP-binding"/>
</dbReference>
<evidence type="ECO:0000256" key="6">
    <source>
        <dbReference type="ARBA" id="ARBA00022842"/>
    </source>
</evidence>
<reference evidence="14 16" key="1">
    <citation type="submission" date="2014-08" db="EMBL/GenBank/DDBJ databases">
        <title>Methylacidiphilum kamchatkense strain Kam1 draft genome sequence.</title>
        <authorList>
            <person name="Birkeland N.-K."/>
            <person name="Erikstad H.A."/>
        </authorList>
    </citation>
    <scope>NUCLEOTIDE SEQUENCE [LARGE SCALE GENOMIC DNA]</scope>
    <source>
        <strain evidence="14 16">Kam1</strain>
    </source>
</reference>
<dbReference type="RefSeq" id="WP_039720832.1">
    <property type="nucleotide sequence ID" value="NZ_CP037899.1"/>
</dbReference>
<dbReference type="GO" id="GO:0000949">
    <property type="term" value="P:aromatic amino acid family catabolic process to alcohol via Ehrlich pathway"/>
    <property type="evidence" value="ECO:0007669"/>
    <property type="project" value="TreeGrafter"/>
</dbReference>
<evidence type="ECO:0000313" key="14">
    <source>
        <dbReference type="EMBL" id="KIE58908.1"/>
    </source>
</evidence>
<name>A0A0C1USY5_9BACT</name>
<dbReference type="InterPro" id="IPR047213">
    <property type="entry name" value="TPP_PYR_PDC_IPDC-like"/>
</dbReference>
<keyword evidence="6 9" id="KW-0460">Magnesium</keyword>
<dbReference type="PANTHER" id="PTHR43452:SF30">
    <property type="entry name" value="PYRUVATE DECARBOXYLASE ISOZYME 1-RELATED"/>
    <property type="match status" value="1"/>
</dbReference>
<dbReference type="InterPro" id="IPR029035">
    <property type="entry name" value="DHS-like_NAD/FAD-binding_dom"/>
</dbReference>
<keyword evidence="16" id="KW-1185">Reference proteome</keyword>
<dbReference type="Proteomes" id="UP000031594">
    <property type="component" value="Unassembled WGS sequence"/>
</dbReference>
<keyword evidence="15" id="KW-0670">Pyruvate</keyword>